<evidence type="ECO:0000313" key="3">
    <source>
        <dbReference type="Proteomes" id="UP000294063"/>
    </source>
</evidence>
<dbReference type="EMBL" id="SEZN01000108">
    <property type="protein sequence ID" value="RYU57672.1"/>
    <property type="molecule type" value="Genomic_DNA"/>
</dbReference>
<name>A0A4V1Z7L5_9GAMM</name>
<evidence type="ECO:0000313" key="4">
    <source>
        <dbReference type="Proteomes" id="UP000294166"/>
    </source>
</evidence>
<gene>
    <name evidence="2" type="ORF">ERW53_20705</name>
    <name evidence="1" type="ORF">ERW57_19600</name>
</gene>
<evidence type="ECO:0000313" key="2">
    <source>
        <dbReference type="EMBL" id="RYU57672.1"/>
    </source>
</evidence>
<dbReference type="Proteomes" id="UP000294063">
    <property type="component" value="Unassembled WGS sequence"/>
</dbReference>
<accession>A0A4V1Z7L5</accession>
<organism evidence="1 3">
    <name type="scientific">Aliivibrio finisterrensis</name>
    <dbReference type="NCBI Taxonomy" id="511998"/>
    <lineage>
        <taxon>Bacteria</taxon>
        <taxon>Pseudomonadati</taxon>
        <taxon>Pseudomonadota</taxon>
        <taxon>Gammaproteobacteria</taxon>
        <taxon>Vibrionales</taxon>
        <taxon>Vibrionaceae</taxon>
        <taxon>Aliivibrio</taxon>
    </lineage>
</organism>
<proteinExistence type="predicted"/>
<keyword evidence="4" id="KW-1185">Reference proteome</keyword>
<dbReference type="Proteomes" id="UP000294166">
    <property type="component" value="Unassembled WGS sequence"/>
</dbReference>
<comment type="caution">
    <text evidence="1">The sequence shown here is derived from an EMBL/GenBank/DDBJ whole genome shotgun (WGS) entry which is preliminary data.</text>
</comment>
<sequence length="68" mass="7946">MLFLAQFERFGFSNFLADKPNILTTIGIENVASKTLMQHKMRQNHEQLKRELVSEIHELLAIMVNCRT</sequence>
<dbReference type="AlphaFoldDB" id="A0A4V1Z7L5"/>
<reference evidence="3 4" key="1">
    <citation type="submission" date="2019-02" db="EMBL/GenBank/DDBJ databases">
        <title>Genome sequences of Aliivibrio finisterrensis strains from farmed Atlantic salmon.</title>
        <authorList>
            <person name="Bowman J.P."/>
        </authorList>
    </citation>
    <scope>NUCLEOTIDE SEQUENCE [LARGE SCALE GENOMIC DNA]</scope>
    <source>
        <strain evidence="2 4">A21</strain>
        <strain evidence="1 3">A46</strain>
    </source>
</reference>
<protein>
    <submittedName>
        <fullName evidence="1">Uncharacterized protein</fullName>
    </submittedName>
</protein>
<dbReference type="EMBL" id="SEZK01000130">
    <property type="protein sequence ID" value="RYU45745.1"/>
    <property type="molecule type" value="Genomic_DNA"/>
</dbReference>
<evidence type="ECO:0000313" key="1">
    <source>
        <dbReference type="EMBL" id="RYU45745.1"/>
    </source>
</evidence>